<dbReference type="InterPro" id="IPR029035">
    <property type="entry name" value="DHS-like_NAD/FAD-binding_dom"/>
</dbReference>
<keyword evidence="2" id="KW-1185">Reference proteome</keyword>
<proteinExistence type="predicted"/>
<protein>
    <recommendedName>
        <fullName evidence="3">NAD-dependent protein deacetylase, SIR2 family</fullName>
    </recommendedName>
</protein>
<gene>
    <name evidence="1" type="ORF">H9Q78_03630</name>
</gene>
<dbReference type="RefSeq" id="WP_249303651.1">
    <property type="nucleotide sequence ID" value="NZ_CP060634.1"/>
</dbReference>
<sequence>MLDIGRDISDSDFILIGLGEEWESCEMTEELQAAYEKLRKQIENRDYFVVTTVMDGWIHKMGFDNKRIVAPCGNWNYMQCKAACCPDIWMKGEGIGEVCPKCGAPLVENTVESKPYVETGYLSQWQIYMSWLQKSLNRKLLLLELGVGFRTPTVIRWPFEKTAYLNLKSRLYRVHEKLFQIPDNLEDRGISVPVNSVEWTLSV</sequence>
<dbReference type="AlphaFoldDB" id="A0A7G9G622"/>
<name>A0A7G9G622_9FIRM</name>
<evidence type="ECO:0000313" key="2">
    <source>
        <dbReference type="Proteomes" id="UP000515823"/>
    </source>
</evidence>
<evidence type="ECO:0000313" key="1">
    <source>
        <dbReference type="EMBL" id="QNM06254.1"/>
    </source>
</evidence>
<organism evidence="1 2">
    <name type="scientific">Qiania dongpingensis</name>
    <dbReference type="NCBI Taxonomy" id="2763669"/>
    <lineage>
        <taxon>Bacteria</taxon>
        <taxon>Bacillati</taxon>
        <taxon>Bacillota</taxon>
        <taxon>Clostridia</taxon>
        <taxon>Lachnospirales</taxon>
        <taxon>Lachnospiraceae</taxon>
        <taxon>Qiania</taxon>
    </lineage>
</organism>
<dbReference type="KEGG" id="qdo:H9Q78_03630"/>
<dbReference type="Proteomes" id="UP000515823">
    <property type="component" value="Chromosome"/>
</dbReference>
<evidence type="ECO:0008006" key="3">
    <source>
        <dbReference type="Google" id="ProtNLM"/>
    </source>
</evidence>
<accession>A0A7G9G622</accession>
<reference evidence="1 2" key="1">
    <citation type="submission" date="2020-08" db="EMBL/GenBank/DDBJ databases">
        <authorList>
            <person name="Liu C."/>
            <person name="Sun Q."/>
        </authorList>
    </citation>
    <scope>NUCLEOTIDE SEQUENCE [LARGE SCALE GENOMIC DNA]</scope>
    <source>
        <strain evidence="1 2">NSJ-38</strain>
    </source>
</reference>
<dbReference type="EMBL" id="CP060634">
    <property type="protein sequence ID" value="QNM06254.1"/>
    <property type="molecule type" value="Genomic_DNA"/>
</dbReference>
<dbReference type="SUPFAM" id="SSF52467">
    <property type="entry name" value="DHS-like NAD/FAD-binding domain"/>
    <property type="match status" value="1"/>
</dbReference>